<sequence>MKKRKSAADLCLALAGITPTFNRNQGWKMRILVACECSGEIRDALLALGHDAISCDTKPTRKPGPHYCGDVRDILYDQWDGLVAHPVCKYLTNAGSKHLYRRIDGVWSKDNGPDPERWQNMREGAEFYKLFDRADHIPRRIIENPIMHGHAMKEIGLTRKNIQYVQPWQFGDPFSKATGLRIIGLPRLVPKFKKSDYAPGTIKQEVWLMGPSDDREEKRSKTYPGIAKAVAELFGKQTAQAAA</sequence>
<gene>
    <name evidence="2" type="ORF">UFOVP1097_35</name>
    <name evidence="3" type="ORF">UFOVP1349_29</name>
    <name evidence="4" type="ORF">UFOVP1456_9</name>
    <name evidence="1" type="ORF">UFOVP925_14</name>
</gene>
<proteinExistence type="predicted"/>
<dbReference type="EMBL" id="LR797291">
    <property type="protein sequence ID" value="CAB4200124.1"/>
    <property type="molecule type" value="Genomic_DNA"/>
</dbReference>
<dbReference type="EMBL" id="LR797048">
    <property type="protein sequence ID" value="CAB4184203.1"/>
    <property type="molecule type" value="Genomic_DNA"/>
</dbReference>
<evidence type="ECO:0000313" key="3">
    <source>
        <dbReference type="EMBL" id="CAB4200124.1"/>
    </source>
</evidence>
<evidence type="ECO:0000313" key="1">
    <source>
        <dbReference type="EMBL" id="CAB4171560.1"/>
    </source>
</evidence>
<evidence type="ECO:0000313" key="4">
    <source>
        <dbReference type="EMBL" id="CAB4214005.1"/>
    </source>
</evidence>
<dbReference type="EMBL" id="LR796876">
    <property type="protein sequence ID" value="CAB4171560.1"/>
    <property type="molecule type" value="Genomic_DNA"/>
</dbReference>
<dbReference type="EMBL" id="LR797404">
    <property type="protein sequence ID" value="CAB4214005.1"/>
    <property type="molecule type" value="Genomic_DNA"/>
</dbReference>
<organism evidence="4">
    <name type="scientific">uncultured Caudovirales phage</name>
    <dbReference type="NCBI Taxonomy" id="2100421"/>
    <lineage>
        <taxon>Viruses</taxon>
        <taxon>Duplodnaviria</taxon>
        <taxon>Heunggongvirae</taxon>
        <taxon>Uroviricota</taxon>
        <taxon>Caudoviricetes</taxon>
        <taxon>Peduoviridae</taxon>
        <taxon>Maltschvirus</taxon>
        <taxon>Maltschvirus maltsch</taxon>
    </lineage>
</organism>
<accession>A0A6J5SI86</accession>
<protein>
    <submittedName>
        <fullName evidence="4">Uncharacterized protein</fullName>
    </submittedName>
</protein>
<reference evidence="4" key="1">
    <citation type="submission" date="2020-05" db="EMBL/GenBank/DDBJ databases">
        <authorList>
            <person name="Chiriac C."/>
            <person name="Salcher M."/>
            <person name="Ghai R."/>
            <person name="Kavagutti S V."/>
        </authorList>
    </citation>
    <scope>NUCLEOTIDE SEQUENCE</scope>
</reference>
<name>A0A6J5SI86_9CAUD</name>
<evidence type="ECO:0000313" key="2">
    <source>
        <dbReference type="EMBL" id="CAB4184203.1"/>
    </source>
</evidence>